<name>A0A7J7LWX3_9MAGN</name>
<dbReference type="Proteomes" id="UP000541444">
    <property type="component" value="Unassembled WGS sequence"/>
</dbReference>
<evidence type="ECO:0000256" key="2">
    <source>
        <dbReference type="ARBA" id="ARBA00022448"/>
    </source>
</evidence>
<dbReference type="OrthoDB" id="1699231at2759"/>
<keyword evidence="6" id="KW-0406">Ion transport</keyword>
<organism evidence="10 11">
    <name type="scientific">Kingdonia uniflora</name>
    <dbReference type="NCBI Taxonomy" id="39325"/>
    <lineage>
        <taxon>Eukaryota</taxon>
        <taxon>Viridiplantae</taxon>
        <taxon>Streptophyta</taxon>
        <taxon>Embryophyta</taxon>
        <taxon>Tracheophyta</taxon>
        <taxon>Spermatophyta</taxon>
        <taxon>Magnoliopsida</taxon>
        <taxon>Ranunculales</taxon>
        <taxon>Circaeasteraceae</taxon>
        <taxon>Kingdonia</taxon>
    </lineage>
</organism>
<dbReference type="PANTHER" id="PTHR31503">
    <property type="entry name" value="VACUOLAR CALCIUM ION TRANSPORTER"/>
    <property type="match status" value="1"/>
</dbReference>
<evidence type="ECO:0000256" key="5">
    <source>
        <dbReference type="ARBA" id="ARBA00022989"/>
    </source>
</evidence>
<dbReference type="GO" id="GO:0012505">
    <property type="term" value="C:endomembrane system"/>
    <property type="evidence" value="ECO:0007669"/>
    <property type="project" value="UniProtKB-SubCell"/>
</dbReference>
<evidence type="ECO:0000313" key="10">
    <source>
        <dbReference type="EMBL" id="KAF6147048.1"/>
    </source>
</evidence>
<dbReference type="InterPro" id="IPR044880">
    <property type="entry name" value="NCX_ion-bd_dom_sf"/>
</dbReference>
<comment type="subcellular location">
    <subcellularLocation>
        <location evidence="1">Endomembrane system</location>
        <topology evidence="1">Multi-pass membrane protein</topology>
    </subcellularLocation>
</comment>
<dbReference type="Pfam" id="PF01699">
    <property type="entry name" value="Na_Ca_ex"/>
    <property type="match status" value="1"/>
</dbReference>
<proteinExistence type="predicted"/>
<keyword evidence="2" id="KW-0813">Transport</keyword>
<evidence type="ECO:0000256" key="8">
    <source>
        <dbReference type="SAM" id="Phobius"/>
    </source>
</evidence>
<keyword evidence="11" id="KW-1185">Reference proteome</keyword>
<evidence type="ECO:0000259" key="9">
    <source>
        <dbReference type="Pfam" id="PF01699"/>
    </source>
</evidence>
<protein>
    <recommendedName>
        <fullName evidence="9">Sodium/calcium exchanger membrane region domain-containing protein</fullName>
    </recommendedName>
</protein>
<gene>
    <name evidence="10" type="ORF">GIB67_036767</name>
</gene>
<keyword evidence="3" id="KW-0050">Antiport</keyword>
<dbReference type="PANTHER" id="PTHR31503:SF1">
    <property type="entry name" value="VACUOLAR CATION_PROTON EXCHANGER 3"/>
    <property type="match status" value="1"/>
</dbReference>
<feature type="domain" description="Sodium/calcium exchanger membrane region" evidence="9">
    <location>
        <begin position="2"/>
        <end position="64"/>
    </location>
</feature>
<reference evidence="10 11" key="1">
    <citation type="journal article" date="2020" name="IScience">
        <title>Genome Sequencing of the Endangered Kingdonia uniflora (Circaeasteraceae, Ranunculales) Reveals Potential Mechanisms of Evolutionary Specialization.</title>
        <authorList>
            <person name="Sun Y."/>
            <person name="Deng T."/>
            <person name="Zhang A."/>
            <person name="Moore M.J."/>
            <person name="Landis J.B."/>
            <person name="Lin N."/>
            <person name="Zhang H."/>
            <person name="Zhang X."/>
            <person name="Huang J."/>
            <person name="Zhang X."/>
            <person name="Sun H."/>
            <person name="Wang H."/>
        </authorList>
    </citation>
    <scope>NUCLEOTIDE SEQUENCE [LARGE SCALE GENOMIC DNA]</scope>
    <source>
        <strain evidence="10">TB1705</strain>
        <tissue evidence="10">Leaf</tissue>
    </source>
</reference>
<accession>A0A7J7LWX3</accession>
<evidence type="ECO:0000256" key="6">
    <source>
        <dbReference type="ARBA" id="ARBA00023065"/>
    </source>
</evidence>
<evidence type="ECO:0000313" key="11">
    <source>
        <dbReference type="Proteomes" id="UP000541444"/>
    </source>
</evidence>
<dbReference type="GO" id="GO:0015369">
    <property type="term" value="F:calcium:proton antiporter activity"/>
    <property type="evidence" value="ECO:0007669"/>
    <property type="project" value="UniProtKB-ARBA"/>
</dbReference>
<evidence type="ECO:0000256" key="4">
    <source>
        <dbReference type="ARBA" id="ARBA00022692"/>
    </source>
</evidence>
<dbReference type="InterPro" id="IPR004713">
    <property type="entry name" value="CaH_exchang"/>
</dbReference>
<keyword evidence="7 8" id="KW-0472">Membrane</keyword>
<dbReference type="GO" id="GO:0009705">
    <property type="term" value="C:plant-type vacuole membrane"/>
    <property type="evidence" value="ECO:0007669"/>
    <property type="project" value="TreeGrafter"/>
</dbReference>
<keyword evidence="5 8" id="KW-1133">Transmembrane helix</keyword>
<dbReference type="GO" id="GO:0006874">
    <property type="term" value="P:intracellular calcium ion homeostasis"/>
    <property type="evidence" value="ECO:0007669"/>
    <property type="project" value="TreeGrafter"/>
</dbReference>
<evidence type="ECO:0000256" key="3">
    <source>
        <dbReference type="ARBA" id="ARBA00022449"/>
    </source>
</evidence>
<dbReference type="Gene3D" id="1.20.1420.30">
    <property type="entry name" value="NCX, central ion-binding region"/>
    <property type="match status" value="1"/>
</dbReference>
<evidence type="ECO:0000256" key="7">
    <source>
        <dbReference type="ARBA" id="ARBA00023136"/>
    </source>
</evidence>
<dbReference type="InterPro" id="IPR004837">
    <property type="entry name" value="NaCa_Exmemb"/>
</dbReference>
<dbReference type="EMBL" id="JACGCM010001948">
    <property type="protein sequence ID" value="KAF6147048.1"/>
    <property type="molecule type" value="Genomic_DNA"/>
</dbReference>
<keyword evidence="4 8" id="KW-0812">Transmembrane</keyword>
<sequence>AVGGLLNATCGNATELIIAIFDLYQRKIDIIKYSLLGSIISNLLLILGTSLFRGSLANLRRQQRYDRKQREFPNPTARFVMPYVVVDVQISF</sequence>
<comment type="caution">
    <text evidence="10">The sequence shown here is derived from an EMBL/GenBank/DDBJ whole genome shotgun (WGS) entry which is preliminary data.</text>
</comment>
<evidence type="ECO:0000256" key="1">
    <source>
        <dbReference type="ARBA" id="ARBA00004127"/>
    </source>
</evidence>
<feature type="transmembrane region" description="Helical" evidence="8">
    <location>
        <begin position="30"/>
        <end position="52"/>
    </location>
</feature>
<dbReference type="AlphaFoldDB" id="A0A7J7LWX3"/>
<feature type="non-terminal residue" evidence="10">
    <location>
        <position position="92"/>
    </location>
</feature>